<accession>A0AC35GFB5</accession>
<reference evidence="2" key="1">
    <citation type="submission" date="2022-11" db="UniProtKB">
        <authorList>
            <consortium name="WormBaseParasite"/>
        </authorList>
    </citation>
    <scope>IDENTIFICATION</scope>
</reference>
<evidence type="ECO:0000313" key="2">
    <source>
        <dbReference type="WBParaSite" id="PS1159_v2.g4556.t1"/>
    </source>
</evidence>
<protein>
    <submittedName>
        <fullName evidence="2">AAA+ ATPase domain-containing protein</fullName>
    </submittedName>
</protein>
<organism evidence="1 2">
    <name type="scientific">Panagrolaimus sp. PS1159</name>
    <dbReference type="NCBI Taxonomy" id="55785"/>
    <lineage>
        <taxon>Eukaryota</taxon>
        <taxon>Metazoa</taxon>
        <taxon>Ecdysozoa</taxon>
        <taxon>Nematoda</taxon>
        <taxon>Chromadorea</taxon>
        <taxon>Rhabditida</taxon>
        <taxon>Tylenchina</taxon>
        <taxon>Panagrolaimomorpha</taxon>
        <taxon>Panagrolaimoidea</taxon>
        <taxon>Panagrolaimidae</taxon>
        <taxon>Panagrolaimus</taxon>
    </lineage>
</organism>
<name>A0AC35GFB5_9BILA</name>
<sequence length="768" mass="85882">MSAKKKKLVFECSSCGCFLLTKDLEKHKNFCGKDIEDSSIQIISPNILLIGFTVAVEKRESFLPPDYFGWEKHENILIHSETLSTLGILPRSSVIYKYGEEEEKVGVHENILIHSETLSTLGILPRSSVIYKFGEEEEKVGVVWPCDELPQMRISLINIPAERRVTVYPIKASTICDTINLIPIDVDEKVLKLSSFILYLQMYLSNAFLIEGSRISVKYFGQSLHFKLPESLVSKLSALSVGETNDRNITVIKLNSKPKICFTSTLSSAEKDTVDKVFGFDRIGGLTKAKYDLTTFLIDPILKSADACSVILWGLTGTGKTLILQSISELLPGRCISLESISTLSESFSQIGTADVLLLDNFESIKPESKNSETTADLLCRIIDEKLFKAIVMVARSIESIDLRLRRRFVVEIELMVPNPIEREEILRKILGQRFQEDRIRELARETHGFTGADLVAMCRLSEHVALEQTSSLDENVINDCFTVARRRIRPTGLRQFILEIPNVKWEDIGGEEKLKKEIEQAVIWPFKHPEAFKRLGVDPPSGILLFGPPGCSKTLIARAIAAQSKLNFLSVKGPELFSKWVGESERAVRELFHRARQVAPAVLFFDEIDAVASSRGGDSSSGVSDRVLAQLLTELDGLEKTNGVIVLAATNRPEILDGAILRPGRLDRSLYVTLPDKVTRHAIIELQLKKMTAIDTNIDIEMLSERTDGYSGAEIVALCKNAAFIAMRDNLHSAQIEAKHFEAALSIIVPRTNRKTLEIYEKFEKGI</sequence>
<dbReference type="Proteomes" id="UP000887580">
    <property type="component" value="Unplaced"/>
</dbReference>
<dbReference type="WBParaSite" id="PS1159_v2.g4556.t1">
    <property type="protein sequence ID" value="PS1159_v2.g4556.t1"/>
    <property type="gene ID" value="PS1159_v2.g4556"/>
</dbReference>
<evidence type="ECO:0000313" key="1">
    <source>
        <dbReference type="Proteomes" id="UP000887580"/>
    </source>
</evidence>
<proteinExistence type="predicted"/>